<keyword evidence="3" id="KW-0804">Transcription</keyword>
<dbReference type="SMART" id="SM00345">
    <property type="entry name" value="HTH_GNTR"/>
    <property type="match status" value="1"/>
</dbReference>
<dbReference type="InterPro" id="IPR050679">
    <property type="entry name" value="Bact_HTH_transcr_reg"/>
</dbReference>
<dbReference type="CDD" id="cd07377">
    <property type="entry name" value="WHTH_GntR"/>
    <property type="match status" value="1"/>
</dbReference>
<keyword evidence="6" id="KW-1185">Reference proteome</keyword>
<accession>A0A1E7LCR9</accession>
<dbReference type="SMART" id="SM00866">
    <property type="entry name" value="UTRA"/>
    <property type="match status" value="1"/>
</dbReference>
<protein>
    <submittedName>
        <fullName evidence="5">GntR family transcriptional regulator</fullName>
    </submittedName>
</protein>
<evidence type="ECO:0000256" key="1">
    <source>
        <dbReference type="ARBA" id="ARBA00023015"/>
    </source>
</evidence>
<dbReference type="InterPro" id="IPR000524">
    <property type="entry name" value="Tscrpt_reg_HTH_GntR"/>
</dbReference>
<dbReference type="Pfam" id="PF07702">
    <property type="entry name" value="UTRA"/>
    <property type="match status" value="1"/>
</dbReference>
<dbReference type="InterPro" id="IPR028978">
    <property type="entry name" value="Chorismate_lyase_/UTRA_dom_sf"/>
</dbReference>
<dbReference type="Gene3D" id="1.10.10.10">
    <property type="entry name" value="Winged helix-like DNA-binding domain superfamily/Winged helix DNA-binding domain"/>
    <property type="match status" value="1"/>
</dbReference>
<dbReference type="InterPro" id="IPR011663">
    <property type="entry name" value="UTRA"/>
</dbReference>
<dbReference type="Pfam" id="PF00392">
    <property type="entry name" value="GntR"/>
    <property type="match status" value="1"/>
</dbReference>
<sequence>MAETPARQIADDLRARIKSGDLAPGTRLPGEPALVRQYGVAKQTAANALKLLIAEGLASARPGSGTYVREFKLIRRSATERLSRGRRASGGSVWAADVEERPLEVDALDVREAPAPEWVAEALDLSGDDTSVLVRSRRYVVDGEPVQLADSYLPAALVRGTRVAEPDTGPGGTYARLAELGAEPVDFTEELRARMPDRDEAEALSQPPGTPVIEILRVALTADGRPVEVNRMLLDAGSYVLDYRFGG</sequence>
<dbReference type="RefSeq" id="WP_070014582.1">
    <property type="nucleotide sequence ID" value="NZ_LJGW01000033.1"/>
</dbReference>
<dbReference type="Gene3D" id="3.40.1410.10">
    <property type="entry name" value="Chorismate lyase-like"/>
    <property type="match status" value="1"/>
</dbReference>
<dbReference type="SUPFAM" id="SSF46785">
    <property type="entry name" value="Winged helix' DNA-binding domain"/>
    <property type="match status" value="1"/>
</dbReference>
<dbReference type="PANTHER" id="PTHR44846:SF17">
    <property type="entry name" value="GNTR-FAMILY TRANSCRIPTIONAL REGULATOR"/>
    <property type="match status" value="1"/>
</dbReference>
<dbReference type="GO" id="GO:0045892">
    <property type="term" value="P:negative regulation of DNA-templated transcription"/>
    <property type="evidence" value="ECO:0007669"/>
    <property type="project" value="TreeGrafter"/>
</dbReference>
<dbReference type="GO" id="GO:0003700">
    <property type="term" value="F:DNA-binding transcription factor activity"/>
    <property type="evidence" value="ECO:0007669"/>
    <property type="project" value="InterPro"/>
</dbReference>
<feature type="domain" description="HTH gntR-type" evidence="4">
    <location>
        <begin position="3"/>
        <end position="71"/>
    </location>
</feature>
<dbReference type="InterPro" id="IPR036390">
    <property type="entry name" value="WH_DNA-bd_sf"/>
</dbReference>
<evidence type="ECO:0000256" key="2">
    <source>
        <dbReference type="ARBA" id="ARBA00023125"/>
    </source>
</evidence>
<comment type="caution">
    <text evidence="5">The sequence shown here is derived from an EMBL/GenBank/DDBJ whole genome shotgun (WGS) entry which is preliminary data.</text>
</comment>
<keyword evidence="2" id="KW-0238">DNA-binding</keyword>
<dbReference type="Proteomes" id="UP000176005">
    <property type="component" value="Unassembled WGS sequence"/>
</dbReference>
<organism evidence="5 6">
    <name type="scientific">Streptomyces nanshensis</name>
    <dbReference type="NCBI Taxonomy" id="518642"/>
    <lineage>
        <taxon>Bacteria</taxon>
        <taxon>Bacillati</taxon>
        <taxon>Actinomycetota</taxon>
        <taxon>Actinomycetes</taxon>
        <taxon>Kitasatosporales</taxon>
        <taxon>Streptomycetaceae</taxon>
        <taxon>Streptomyces</taxon>
    </lineage>
</organism>
<dbReference type="SUPFAM" id="SSF64288">
    <property type="entry name" value="Chorismate lyase-like"/>
    <property type="match status" value="1"/>
</dbReference>
<dbReference type="EMBL" id="LJGW01000033">
    <property type="protein sequence ID" value="OEV13901.1"/>
    <property type="molecule type" value="Genomic_DNA"/>
</dbReference>
<dbReference type="InterPro" id="IPR036388">
    <property type="entry name" value="WH-like_DNA-bd_sf"/>
</dbReference>
<dbReference type="PROSITE" id="PS50949">
    <property type="entry name" value="HTH_GNTR"/>
    <property type="match status" value="1"/>
</dbReference>
<keyword evidence="1" id="KW-0805">Transcription regulation</keyword>
<dbReference type="AlphaFoldDB" id="A0A1E7LCR9"/>
<evidence type="ECO:0000259" key="4">
    <source>
        <dbReference type="PROSITE" id="PS50949"/>
    </source>
</evidence>
<name>A0A1E7LCR9_9ACTN</name>
<evidence type="ECO:0000313" key="5">
    <source>
        <dbReference type="EMBL" id="OEV13901.1"/>
    </source>
</evidence>
<dbReference type="GO" id="GO:0003677">
    <property type="term" value="F:DNA binding"/>
    <property type="evidence" value="ECO:0007669"/>
    <property type="project" value="UniProtKB-KW"/>
</dbReference>
<evidence type="ECO:0000256" key="3">
    <source>
        <dbReference type="ARBA" id="ARBA00023163"/>
    </source>
</evidence>
<dbReference type="PANTHER" id="PTHR44846">
    <property type="entry name" value="MANNOSYL-D-GLYCERATE TRANSPORT/METABOLISM SYSTEM REPRESSOR MNGR-RELATED"/>
    <property type="match status" value="1"/>
</dbReference>
<evidence type="ECO:0000313" key="6">
    <source>
        <dbReference type="Proteomes" id="UP000176005"/>
    </source>
</evidence>
<proteinExistence type="predicted"/>
<reference evidence="5 6" key="1">
    <citation type="journal article" date="2016" name="Front. Microbiol.">
        <title>Comparative Genomics Analysis of Streptomyces Species Reveals Their Adaptation to the Marine Environment and Their Diversity at the Genomic Level.</title>
        <authorList>
            <person name="Tian X."/>
            <person name="Zhang Z."/>
            <person name="Yang T."/>
            <person name="Chen M."/>
            <person name="Li J."/>
            <person name="Chen F."/>
            <person name="Yang J."/>
            <person name="Li W."/>
            <person name="Zhang B."/>
            <person name="Zhang Z."/>
            <person name="Wu J."/>
            <person name="Zhang C."/>
            <person name="Long L."/>
            <person name="Xiao J."/>
        </authorList>
    </citation>
    <scope>NUCLEOTIDE SEQUENCE [LARGE SCALE GENOMIC DNA]</scope>
    <source>
        <strain evidence="5 6">SCSIO 10429</strain>
    </source>
</reference>
<gene>
    <name evidence="5" type="ORF">AN218_01370</name>
</gene>
<dbReference type="PATRIC" id="fig|518642.10.peg.4487"/>